<name>A0ACC1Y5D5_MELAZ</name>
<comment type="caution">
    <text evidence="1">The sequence shown here is derived from an EMBL/GenBank/DDBJ whole genome shotgun (WGS) entry which is preliminary data.</text>
</comment>
<sequence length="300" mass="33180">MGGVSVQRTKHEEQKLTIKAILSRAYVGSFPTVVALVAVEDGESTNFCLKPSIFPPRQSYSPNMLFVDRIWLVIASFKQRNWSSVEATAEIGLIFGAFGGQKLQALMCIKSLLIDPHEVLNDWDETSMDPCNRPLITCADGLVTGLGAPSRNLSGTLAPSIGNLTNLQLVLLQNNNISGHIPSEIGKLPKLDTLDLSNNKFVGSIPISVSNLRILKYLLETSSPNIKEQKIALAFGSSLGCICLLILGFGFLLRWSQRHAQQIFFDVNEQQHKEVFPRNLKRFRFKELQSASHTISATRT</sequence>
<protein>
    <submittedName>
        <fullName evidence="1">NSP-interacting kinase-like protein</fullName>
    </submittedName>
</protein>
<accession>A0ACC1Y5D5</accession>
<gene>
    <name evidence="1" type="ORF">OWV82_010529</name>
</gene>
<organism evidence="1 2">
    <name type="scientific">Melia azedarach</name>
    <name type="common">Chinaberry tree</name>
    <dbReference type="NCBI Taxonomy" id="155640"/>
    <lineage>
        <taxon>Eukaryota</taxon>
        <taxon>Viridiplantae</taxon>
        <taxon>Streptophyta</taxon>
        <taxon>Embryophyta</taxon>
        <taxon>Tracheophyta</taxon>
        <taxon>Spermatophyta</taxon>
        <taxon>Magnoliopsida</taxon>
        <taxon>eudicotyledons</taxon>
        <taxon>Gunneridae</taxon>
        <taxon>Pentapetalae</taxon>
        <taxon>rosids</taxon>
        <taxon>malvids</taxon>
        <taxon>Sapindales</taxon>
        <taxon>Meliaceae</taxon>
        <taxon>Melia</taxon>
    </lineage>
</organism>
<proteinExistence type="predicted"/>
<evidence type="ECO:0000313" key="1">
    <source>
        <dbReference type="EMBL" id="KAJ4718897.1"/>
    </source>
</evidence>
<dbReference type="Proteomes" id="UP001164539">
    <property type="component" value="Chromosome 5"/>
</dbReference>
<reference evidence="1 2" key="1">
    <citation type="journal article" date="2023" name="Science">
        <title>Complex scaffold remodeling in plant triterpene biosynthesis.</title>
        <authorList>
            <person name="De La Pena R."/>
            <person name="Hodgson H."/>
            <person name="Liu J.C."/>
            <person name="Stephenson M.J."/>
            <person name="Martin A.C."/>
            <person name="Owen C."/>
            <person name="Harkess A."/>
            <person name="Leebens-Mack J."/>
            <person name="Jimenez L.E."/>
            <person name="Osbourn A."/>
            <person name="Sattely E.S."/>
        </authorList>
    </citation>
    <scope>NUCLEOTIDE SEQUENCE [LARGE SCALE GENOMIC DNA]</scope>
    <source>
        <strain evidence="2">cv. JPN11</strain>
        <tissue evidence="1">Leaf</tissue>
    </source>
</reference>
<keyword evidence="2" id="KW-1185">Reference proteome</keyword>
<evidence type="ECO:0000313" key="2">
    <source>
        <dbReference type="Proteomes" id="UP001164539"/>
    </source>
</evidence>
<dbReference type="EMBL" id="CM051398">
    <property type="protein sequence ID" value="KAJ4718897.1"/>
    <property type="molecule type" value="Genomic_DNA"/>
</dbReference>